<evidence type="ECO:0000256" key="1">
    <source>
        <dbReference type="SAM" id="SignalP"/>
    </source>
</evidence>
<accession>A0A0F0LBA7</accession>
<proteinExistence type="predicted"/>
<dbReference type="PATRIC" id="fig|82380.11.peg.820"/>
<reference evidence="2 3" key="1">
    <citation type="submission" date="2015-02" db="EMBL/GenBank/DDBJ databases">
        <title>Draft genome sequences of ten Microbacterium spp. with emphasis on heavy metal contaminated environments.</title>
        <authorList>
            <person name="Corretto E."/>
        </authorList>
    </citation>
    <scope>NUCLEOTIDE SEQUENCE [LARGE SCALE GENOMIC DNA]</scope>
    <source>
        <strain evidence="2 3">BEL4b</strain>
    </source>
</reference>
<feature type="signal peptide" evidence="1">
    <location>
        <begin position="1"/>
        <end position="23"/>
    </location>
</feature>
<protein>
    <recommendedName>
        <fullName evidence="4">Lipocalin-like domain-containing protein</fullName>
    </recommendedName>
</protein>
<organism evidence="2 3">
    <name type="scientific">Microbacterium oxydans</name>
    <dbReference type="NCBI Taxonomy" id="82380"/>
    <lineage>
        <taxon>Bacteria</taxon>
        <taxon>Bacillati</taxon>
        <taxon>Actinomycetota</taxon>
        <taxon>Actinomycetes</taxon>
        <taxon>Micrococcales</taxon>
        <taxon>Microbacteriaceae</taxon>
        <taxon>Microbacterium</taxon>
    </lineage>
</organism>
<dbReference type="PROSITE" id="PS51257">
    <property type="entry name" value="PROKAR_LIPOPROTEIN"/>
    <property type="match status" value="1"/>
</dbReference>
<evidence type="ECO:0008006" key="4">
    <source>
        <dbReference type="Google" id="ProtNLM"/>
    </source>
</evidence>
<sequence length="162" mass="17302">MVARICRPLLILTALCAGIVLLAACSSKEVAREVEASSLHGDWTATHDDSEATLSLKSDGSLDASGWPRNLMCSADGAATVEALTWGDTVDLKGTWRSVSSDLTYALAFSTQGQDCVVTGWSSYVWEDSSGQLALKIFLQSVTDPDSASDNQVLWLTKVADR</sequence>
<comment type="caution">
    <text evidence="2">The sequence shown here is derived from an EMBL/GenBank/DDBJ whole genome shotgun (WGS) entry which is preliminary data.</text>
</comment>
<keyword evidence="1" id="KW-0732">Signal</keyword>
<evidence type="ECO:0000313" key="3">
    <source>
        <dbReference type="Proteomes" id="UP000033640"/>
    </source>
</evidence>
<dbReference type="EMBL" id="JYIW01000019">
    <property type="protein sequence ID" value="KJL30408.1"/>
    <property type="molecule type" value="Genomic_DNA"/>
</dbReference>
<name>A0A0F0LBA7_9MICO</name>
<dbReference type="AlphaFoldDB" id="A0A0F0LBA7"/>
<gene>
    <name evidence="2" type="ORF">RS83_00794</name>
</gene>
<evidence type="ECO:0000313" key="2">
    <source>
        <dbReference type="EMBL" id="KJL30408.1"/>
    </source>
</evidence>
<dbReference type="Proteomes" id="UP000033640">
    <property type="component" value="Unassembled WGS sequence"/>
</dbReference>
<feature type="chain" id="PRO_5039448756" description="Lipocalin-like domain-containing protein" evidence="1">
    <location>
        <begin position="24"/>
        <end position="162"/>
    </location>
</feature>